<comment type="caution">
    <text evidence="1">The sequence shown here is derived from an EMBL/GenBank/DDBJ whole genome shotgun (WGS) entry which is preliminary data.</text>
</comment>
<proteinExistence type="predicted"/>
<dbReference type="PANTHER" id="PTHR43235">
    <property type="entry name" value="GLUTAMINE AMIDOTRANSFERASE PB2B2.05-RELATED"/>
    <property type="match status" value="1"/>
</dbReference>
<dbReference type="GO" id="GO:0016787">
    <property type="term" value="F:hydrolase activity"/>
    <property type="evidence" value="ECO:0007669"/>
    <property type="project" value="UniProtKB-KW"/>
</dbReference>
<dbReference type="RefSeq" id="WP_192150187.1">
    <property type="nucleotide sequence ID" value="NZ_JACYXI010000016.1"/>
</dbReference>
<dbReference type="Gene3D" id="3.40.50.880">
    <property type="match status" value="1"/>
</dbReference>
<keyword evidence="1" id="KW-0378">Hydrolase</keyword>
<dbReference type="InterPro" id="IPR029062">
    <property type="entry name" value="Class_I_gatase-like"/>
</dbReference>
<protein>
    <submittedName>
        <fullName evidence="1">Gamma-glutamyl-gamma-aminobutyrate hydrolase family protein</fullName>
    </submittedName>
</protein>
<sequence>MTKPLILVTSDVKPVDGYNWHAAPSTYLKAVISGADALPVILPSFGADIDLDAVLDRVDGVLATGSRSNVNPELYGGEATEANGPYDPERDATSLPLLRRAIERGIPVFAICRGMQELNVAMGGTLLSEIQDLDGRDDHRAPVSEHQDERFKIAHPIAVKPGSQLEAVVSSPEINVNSLHRQALGTLGEGVEVEASAEDGTIEAVSIKNACGYVLGTQWHPEYWVGSDAPSAKLFKAFGDAARAYRSAQK</sequence>
<name>A0ABR9CTU0_9HYPH</name>
<keyword evidence="2" id="KW-1185">Reference proteome</keyword>
<organism evidence="1 2">
    <name type="scientific">Roseibium litorale</name>
    <dbReference type="NCBI Taxonomy" id="2803841"/>
    <lineage>
        <taxon>Bacteria</taxon>
        <taxon>Pseudomonadati</taxon>
        <taxon>Pseudomonadota</taxon>
        <taxon>Alphaproteobacteria</taxon>
        <taxon>Hyphomicrobiales</taxon>
        <taxon>Stappiaceae</taxon>
        <taxon>Roseibium</taxon>
    </lineage>
</organism>
<reference evidence="1 2" key="2">
    <citation type="journal article" date="2021" name="Int. J. Syst. Evol. Microbiol.">
        <title>Roseibium litorale sp. nov., isolated from a tidal flat sediment and proposal for the reclassification of Labrenzia polysiphoniae as Roseibium polysiphoniae comb. nov.</title>
        <authorList>
            <person name="Liu Y."/>
            <person name="Pei T."/>
            <person name="Du J."/>
            <person name="Chao M."/>
            <person name="Deng M.R."/>
            <person name="Zhu H."/>
        </authorList>
    </citation>
    <scope>NUCLEOTIDE SEQUENCE [LARGE SCALE GENOMIC DNA]</scope>
    <source>
        <strain evidence="1 2">4C16A</strain>
    </source>
</reference>
<dbReference type="CDD" id="cd01745">
    <property type="entry name" value="GATase1_2"/>
    <property type="match status" value="1"/>
</dbReference>
<dbReference type="Pfam" id="PF07722">
    <property type="entry name" value="Peptidase_C26"/>
    <property type="match status" value="1"/>
</dbReference>
<dbReference type="Proteomes" id="UP000632063">
    <property type="component" value="Unassembled WGS sequence"/>
</dbReference>
<dbReference type="PROSITE" id="PS51273">
    <property type="entry name" value="GATASE_TYPE_1"/>
    <property type="match status" value="1"/>
</dbReference>
<reference evidence="2" key="1">
    <citation type="submission" date="2020-09" db="EMBL/GenBank/DDBJ databases">
        <title>The genome sequence of strain Labrenzia suaedae 4C16A.</title>
        <authorList>
            <person name="Liu Y."/>
        </authorList>
    </citation>
    <scope>NUCLEOTIDE SEQUENCE [LARGE SCALE GENOMIC DNA]</scope>
    <source>
        <strain evidence="2">4C16A</strain>
    </source>
</reference>
<evidence type="ECO:0000313" key="2">
    <source>
        <dbReference type="Proteomes" id="UP000632063"/>
    </source>
</evidence>
<dbReference type="InterPro" id="IPR044668">
    <property type="entry name" value="PuuD-like"/>
</dbReference>
<accession>A0ABR9CTU0</accession>
<dbReference type="SUPFAM" id="SSF52317">
    <property type="entry name" value="Class I glutamine amidotransferase-like"/>
    <property type="match status" value="1"/>
</dbReference>
<dbReference type="InterPro" id="IPR011697">
    <property type="entry name" value="Peptidase_C26"/>
</dbReference>
<gene>
    <name evidence="1" type="ORF">IG616_19975</name>
</gene>
<dbReference type="PANTHER" id="PTHR43235:SF1">
    <property type="entry name" value="GLUTAMINE AMIDOTRANSFERASE PB2B2.05-RELATED"/>
    <property type="match status" value="1"/>
</dbReference>
<evidence type="ECO:0000313" key="1">
    <source>
        <dbReference type="EMBL" id="MBD8893830.1"/>
    </source>
</evidence>
<dbReference type="EMBL" id="JACYXI010000016">
    <property type="protein sequence ID" value="MBD8893830.1"/>
    <property type="molecule type" value="Genomic_DNA"/>
</dbReference>